<evidence type="ECO:0000313" key="3">
    <source>
        <dbReference type="Proteomes" id="UP000283509"/>
    </source>
</evidence>
<feature type="region of interest" description="Disordered" evidence="1">
    <location>
        <begin position="398"/>
        <end position="449"/>
    </location>
</feature>
<feature type="compositionally biased region" description="Basic and acidic residues" evidence="1">
    <location>
        <begin position="512"/>
        <end position="521"/>
    </location>
</feature>
<comment type="caution">
    <text evidence="2">The sequence shown here is derived from an EMBL/GenBank/DDBJ whole genome shotgun (WGS) entry which is preliminary data.</text>
</comment>
<organism evidence="2 3">
    <name type="scientific">Penaeus vannamei</name>
    <name type="common">Whiteleg shrimp</name>
    <name type="synonym">Litopenaeus vannamei</name>
    <dbReference type="NCBI Taxonomy" id="6689"/>
    <lineage>
        <taxon>Eukaryota</taxon>
        <taxon>Metazoa</taxon>
        <taxon>Ecdysozoa</taxon>
        <taxon>Arthropoda</taxon>
        <taxon>Crustacea</taxon>
        <taxon>Multicrustacea</taxon>
        <taxon>Malacostraca</taxon>
        <taxon>Eumalacostraca</taxon>
        <taxon>Eucarida</taxon>
        <taxon>Decapoda</taxon>
        <taxon>Dendrobranchiata</taxon>
        <taxon>Penaeoidea</taxon>
        <taxon>Penaeidae</taxon>
        <taxon>Penaeus</taxon>
    </lineage>
</organism>
<keyword evidence="3" id="KW-1185">Reference proteome</keyword>
<sequence length="554" mass="61057">MAEEGGTPCSRRGTPNKFQVGVKCMPSPLPLLAGERSASTIHPYLFPDPHPRLRPSSTFTPSSTSTTNIHVYDIYDLHPIYVLIHVYDLHPHLRLRPTSTFTTFIHIYVLIHIYDLHPHVIHVIYVLIHIYDHPHYDLHPHTSSSTSTTHLRPIHIYDLHPHLHPHPHLRPSSTFTSSSTSTTFIHIYILIHIYDLHPHLHPHPHLRPSSTFTSTSTTFIYILIHILRPSSFTSSSIATLIHIYDLHPHLPLKCASVTSPEKEESRPPGGTSHPPPPPLPASWHDSPLLSTRCAPAPTPLSPPATVTSDCSPSRRTNGSSADGIAATHAPIRPLIASVIAGRETEAVKRRRRRRSARPRTLPECISIHPLPSCRCNAWELLHLASNCRGVPPRLPSDATAFIEEPNHSSPPGCPRSSLSLPHSRCRGRSITSTQERRGSRAGSPPTARLNAEEATAVQNDNEANSAWGSLVLLGGAAVLQEAPRVGFRSAADVRETNSIKRPLIPVASRASASEDSRRGEKVSLASSCKRRNRSQSEINLTSQQPLLRCSSGCV</sequence>
<name>A0A423U299_PENVA</name>
<protein>
    <submittedName>
        <fullName evidence="2">Uncharacterized protein</fullName>
    </submittedName>
</protein>
<evidence type="ECO:0000313" key="2">
    <source>
        <dbReference type="EMBL" id="ROT82851.1"/>
    </source>
</evidence>
<feature type="region of interest" description="Disordered" evidence="1">
    <location>
        <begin position="257"/>
        <end position="281"/>
    </location>
</feature>
<evidence type="ECO:0000256" key="1">
    <source>
        <dbReference type="SAM" id="MobiDB-lite"/>
    </source>
</evidence>
<dbReference type="Proteomes" id="UP000283509">
    <property type="component" value="Unassembled WGS sequence"/>
</dbReference>
<dbReference type="EMBL" id="QCYY01000768">
    <property type="protein sequence ID" value="ROT82851.1"/>
    <property type="molecule type" value="Genomic_DNA"/>
</dbReference>
<gene>
    <name evidence="2" type="ORF">C7M84_023979</name>
</gene>
<feature type="compositionally biased region" description="Polar residues" evidence="1">
    <location>
        <begin position="308"/>
        <end position="320"/>
    </location>
</feature>
<reference evidence="2 3" key="1">
    <citation type="submission" date="2018-04" db="EMBL/GenBank/DDBJ databases">
        <authorList>
            <person name="Zhang X."/>
            <person name="Yuan J."/>
            <person name="Li F."/>
            <person name="Xiang J."/>
        </authorList>
    </citation>
    <scope>NUCLEOTIDE SEQUENCE [LARGE SCALE GENOMIC DNA]</scope>
    <source>
        <tissue evidence="2">Muscle</tissue>
    </source>
</reference>
<proteinExistence type="predicted"/>
<feature type="region of interest" description="Disordered" evidence="1">
    <location>
        <begin position="507"/>
        <end position="539"/>
    </location>
</feature>
<dbReference type="AlphaFoldDB" id="A0A423U299"/>
<accession>A0A423U299</accession>
<reference evidence="2 3" key="2">
    <citation type="submission" date="2019-01" db="EMBL/GenBank/DDBJ databases">
        <title>The decoding of complex shrimp genome reveals the adaptation for benthos swimmer, frequently molting mechanism and breeding impact on genome.</title>
        <authorList>
            <person name="Sun Y."/>
            <person name="Gao Y."/>
            <person name="Yu Y."/>
        </authorList>
    </citation>
    <scope>NUCLEOTIDE SEQUENCE [LARGE SCALE GENOMIC DNA]</scope>
    <source>
        <tissue evidence="2">Muscle</tissue>
    </source>
</reference>
<feature type="region of interest" description="Disordered" evidence="1">
    <location>
        <begin position="294"/>
        <end position="327"/>
    </location>
</feature>